<sequence length="42" mass="4993">MFPEVLTWQQSNQHIGTIWRNWIQILGTRPGNWTGKKEPELT</sequence>
<organism evidence="1 2">
    <name type="scientific">Leptospira borgpetersenii str. Brem 328</name>
    <dbReference type="NCBI Taxonomy" id="1049780"/>
    <lineage>
        <taxon>Bacteria</taxon>
        <taxon>Pseudomonadati</taxon>
        <taxon>Spirochaetota</taxon>
        <taxon>Spirochaetia</taxon>
        <taxon>Leptospirales</taxon>
        <taxon>Leptospiraceae</taxon>
        <taxon>Leptospira</taxon>
    </lineage>
</organism>
<protein>
    <submittedName>
        <fullName evidence="1">Uncharacterized protein</fullName>
    </submittedName>
</protein>
<proteinExistence type="predicted"/>
<comment type="caution">
    <text evidence="1">The sequence shown here is derived from an EMBL/GenBank/DDBJ whole genome shotgun (WGS) entry which is preliminary data.</text>
</comment>
<accession>A0ABC9SHR4</accession>
<gene>
    <name evidence="1" type="ORF">LEP1GSC056_3879</name>
</gene>
<evidence type="ECO:0000313" key="1">
    <source>
        <dbReference type="EMBL" id="EMN17368.1"/>
    </source>
</evidence>
<dbReference type="EMBL" id="AHMS02000026">
    <property type="protein sequence ID" value="EMN17368.1"/>
    <property type="molecule type" value="Genomic_DNA"/>
</dbReference>
<name>A0ABC9SHR4_LEPBO</name>
<dbReference type="AlphaFoldDB" id="A0ABC9SHR4"/>
<evidence type="ECO:0000313" key="2">
    <source>
        <dbReference type="Proteomes" id="UP000012166"/>
    </source>
</evidence>
<reference evidence="1 2" key="1">
    <citation type="submission" date="2013-01" db="EMBL/GenBank/DDBJ databases">
        <authorList>
            <person name="Harkins D.M."/>
            <person name="Durkin A.S."/>
            <person name="Brinkac L.M."/>
            <person name="Haft D.H."/>
            <person name="Selengut J.D."/>
            <person name="Sanka R."/>
            <person name="DePew J."/>
            <person name="Purushe J."/>
            <person name="Hartskeerl R.A."/>
            <person name="Ahmed A."/>
            <person name="van der Linden H."/>
            <person name="Goris M.G.A."/>
            <person name="Vinetz J.M."/>
            <person name="Sutton G.G."/>
            <person name="Nierman W.C."/>
            <person name="Fouts D.E."/>
        </authorList>
    </citation>
    <scope>NUCLEOTIDE SEQUENCE [LARGE SCALE GENOMIC DNA]</scope>
    <source>
        <strain evidence="1 2">Brem 328</strain>
    </source>
</reference>
<dbReference type="Proteomes" id="UP000012166">
    <property type="component" value="Unassembled WGS sequence"/>
</dbReference>